<dbReference type="Gene3D" id="3.40.50.300">
    <property type="entry name" value="P-loop containing nucleotide triphosphate hydrolases"/>
    <property type="match status" value="1"/>
</dbReference>
<keyword evidence="5" id="KW-1185">Reference proteome</keyword>
<sequence length="395" mass="44100">MPILNWLSPTVVLGNIPTSDGPRKVYTVIRHRALCTGQCGEVYEVNGDRVAVILDAGEKKLDEGKKDEKPGDQSAQPSIYWIPEEEEVEGDSDEGIEVGNVGTLRCSRESLLKRLKKLLRLEWEIGEHVSHRNSAVKNIEHELDPETEDCYVAMEALSEVLDSVQPLIVYFPDSSLWLSRAVSKSNRKEFVSKVQDMFDHLSGPVVLICGQNSVETGSKEKEKFEEDTLRIFNKQIEEDRRIVISRSNINELHKCKLVMYHLQADFLSKFRSLEIAIARLKEQEALSKKPSQNLKNLAKDEYETNFVSAVVPPGEIGVKFDDIGALEDVKTALNELVILPMRRPELFTRGNLLRPCKGILLFGPPGTGKTLLAKALATEAGANFISITGSSLTSK</sequence>
<name>A0AA88V521_9ASTE</name>
<evidence type="ECO:0000313" key="4">
    <source>
        <dbReference type="EMBL" id="KAK3001896.1"/>
    </source>
</evidence>
<dbReference type="AlphaFoldDB" id="A0AA88V521"/>
<organism evidence="4 5">
    <name type="scientific">Escallonia herrerae</name>
    <dbReference type="NCBI Taxonomy" id="1293975"/>
    <lineage>
        <taxon>Eukaryota</taxon>
        <taxon>Viridiplantae</taxon>
        <taxon>Streptophyta</taxon>
        <taxon>Embryophyta</taxon>
        <taxon>Tracheophyta</taxon>
        <taxon>Spermatophyta</taxon>
        <taxon>Magnoliopsida</taxon>
        <taxon>eudicotyledons</taxon>
        <taxon>Gunneridae</taxon>
        <taxon>Pentapetalae</taxon>
        <taxon>asterids</taxon>
        <taxon>campanulids</taxon>
        <taxon>Escalloniales</taxon>
        <taxon>Escalloniaceae</taxon>
        <taxon>Escallonia</taxon>
    </lineage>
</organism>
<feature type="non-terminal residue" evidence="4">
    <location>
        <position position="1"/>
    </location>
</feature>
<dbReference type="GO" id="GO:0005524">
    <property type="term" value="F:ATP binding"/>
    <property type="evidence" value="ECO:0007669"/>
    <property type="project" value="UniProtKB-KW"/>
</dbReference>
<dbReference type="PANTHER" id="PTHR45644">
    <property type="entry name" value="AAA ATPASE, PUTATIVE (AFU_ORTHOLOGUE AFUA_2G12920)-RELATED-RELATED"/>
    <property type="match status" value="1"/>
</dbReference>
<keyword evidence="1" id="KW-0547">Nucleotide-binding</keyword>
<dbReference type="Pfam" id="PF00004">
    <property type="entry name" value="AAA"/>
    <property type="match status" value="1"/>
</dbReference>
<dbReference type="GO" id="GO:0016887">
    <property type="term" value="F:ATP hydrolysis activity"/>
    <property type="evidence" value="ECO:0007669"/>
    <property type="project" value="InterPro"/>
</dbReference>
<gene>
    <name evidence="4" type="ORF">RJ639_020305</name>
</gene>
<evidence type="ECO:0000256" key="1">
    <source>
        <dbReference type="ARBA" id="ARBA00022741"/>
    </source>
</evidence>
<evidence type="ECO:0000259" key="3">
    <source>
        <dbReference type="Pfam" id="PF00004"/>
    </source>
</evidence>
<dbReference type="InterPro" id="IPR003959">
    <property type="entry name" value="ATPase_AAA_core"/>
</dbReference>
<dbReference type="InterPro" id="IPR051701">
    <property type="entry name" value="Mito_OM_Translocase_MSP1"/>
</dbReference>
<evidence type="ECO:0000313" key="5">
    <source>
        <dbReference type="Proteomes" id="UP001188597"/>
    </source>
</evidence>
<evidence type="ECO:0000256" key="2">
    <source>
        <dbReference type="ARBA" id="ARBA00022840"/>
    </source>
</evidence>
<comment type="caution">
    <text evidence="4">The sequence shown here is derived from an EMBL/GenBank/DDBJ whole genome shotgun (WGS) entry which is preliminary data.</text>
</comment>
<accession>A0AA88V521</accession>
<reference evidence="4" key="1">
    <citation type="submission" date="2022-12" db="EMBL/GenBank/DDBJ databases">
        <title>Draft genome assemblies for two species of Escallonia (Escalloniales).</title>
        <authorList>
            <person name="Chanderbali A."/>
            <person name="Dervinis C."/>
            <person name="Anghel I."/>
            <person name="Soltis D."/>
            <person name="Soltis P."/>
            <person name="Zapata F."/>
        </authorList>
    </citation>
    <scope>NUCLEOTIDE SEQUENCE</scope>
    <source>
        <strain evidence="4">UCBG64.0493</strain>
        <tissue evidence="4">Leaf</tissue>
    </source>
</reference>
<dbReference type="PANTHER" id="PTHR45644:SF56">
    <property type="entry name" value="AAA ATPASE, PUTATIVE (AFU_ORTHOLOGUE AFUA_2G12920)-RELATED"/>
    <property type="match status" value="1"/>
</dbReference>
<feature type="domain" description="ATPase AAA-type core" evidence="3">
    <location>
        <begin position="359"/>
        <end position="394"/>
    </location>
</feature>
<dbReference type="InterPro" id="IPR027417">
    <property type="entry name" value="P-loop_NTPase"/>
</dbReference>
<dbReference type="EMBL" id="JAVXUP010002695">
    <property type="protein sequence ID" value="KAK3001896.1"/>
    <property type="molecule type" value="Genomic_DNA"/>
</dbReference>
<dbReference type="Proteomes" id="UP001188597">
    <property type="component" value="Unassembled WGS sequence"/>
</dbReference>
<proteinExistence type="predicted"/>
<keyword evidence="2" id="KW-0067">ATP-binding</keyword>
<dbReference type="SUPFAM" id="SSF52540">
    <property type="entry name" value="P-loop containing nucleoside triphosphate hydrolases"/>
    <property type="match status" value="1"/>
</dbReference>
<dbReference type="GO" id="GO:0005741">
    <property type="term" value="C:mitochondrial outer membrane"/>
    <property type="evidence" value="ECO:0007669"/>
    <property type="project" value="TreeGrafter"/>
</dbReference>
<protein>
    <recommendedName>
        <fullName evidence="3">ATPase AAA-type core domain-containing protein</fullName>
    </recommendedName>
</protein>